<feature type="domain" description="Amidohydrolase-related" evidence="5">
    <location>
        <begin position="48"/>
        <end position="432"/>
    </location>
</feature>
<evidence type="ECO:0000256" key="4">
    <source>
        <dbReference type="ARBA" id="ARBA00022801"/>
    </source>
</evidence>
<comment type="similarity">
    <text evidence="2">Belongs to the metallo-dependent hydrolases superfamily. Hydantoinase/dihydropyrimidinase family.</text>
</comment>
<sequence length="456" mass="51580">MSIIIKNANLFGENIADIKINDEKIEAIGHNLDEKDCEIYDAKNRLTLPGGVDVHTHMSLDLGQYVAVDDFHTGTRAAAHGGTTSIVDHIAFGPKDSYVSEMIKHYHELADGKAIIDYSFHGALQDAREETLRQIEELHKNEGIVSEKIYTTYGGKINDDEILRVLKKAKETGTVVCIHCENDGSIQELRAETEKEGKLDPIYHAKTRPAETEAEAINRLIYLSEIAGFPKLYIVHTSTELGLREIIKARKRGVKNLFCETCTQYLMLNENKYIEGGNEEGIKYIMAPPLRKQSDQDFLWEGIRNGHVNVVATDHCPFFYKTEKLPHKDNFLTCPGGIPGVEERVELIISEGLRRGISLERLIEVLMINPAKIFGLYPKKGNIIPGADADIIVLDKKEYIIKQENRHSIVDYTTYEGMKSDYEVDTVLCRGNFILKDGEYLGKQGYGQFIRRKFNE</sequence>
<dbReference type="EMBL" id="JBGMEF010000015">
    <property type="protein sequence ID" value="MFO3666723.1"/>
    <property type="molecule type" value="Genomic_DNA"/>
</dbReference>
<dbReference type="Gene3D" id="2.30.40.10">
    <property type="entry name" value="Urease, subunit C, domain 1"/>
    <property type="match status" value="1"/>
</dbReference>
<dbReference type="InterPro" id="IPR011778">
    <property type="entry name" value="Hydantoinase/dihydroPyrase"/>
</dbReference>
<comment type="caution">
    <text evidence="6">The sequence shown here is derived from an EMBL/GenBank/DDBJ whole genome shotgun (WGS) entry which is preliminary data.</text>
</comment>
<evidence type="ECO:0000259" key="5">
    <source>
        <dbReference type="Pfam" id="PF01979"/>
    </source>
</evidence>
<evidence type="ECO:0000313" key="6">
    <source>
        <dbReference type="EMBL" id="MFO3666723.1"/>
    </source>
</evidence>
<dbReference type="InterPro" id="IPR050378">
    <property type="entry name" value="Metallo-dep_Hydrolases_sf"/>
</dbReference>
<dbReference type="PANTHER" id="PTHR11647">
    <property type="entry name" value="HYDRANTOINASE/DIHYDROPYRIMIDINASE FAMILY MEMBER"/>
    <property type="match status" value="1"/>
</dbReference>
<reference evidence="6 7" key="1">
    <citation type="journal article" date="2025" name="Anaerobe">
        <title>Description of Anaerococcus kampingiae sp. nov., Anaerococcus groningensis sp. nov., Anaerococcus martiniensis sp. nov., and Anaerococcus cruorum sp. nov., isolated from human clinical specimens.</title>
        <authorList>
            <person name="Boiten K.E."/>
            <person name="Meijer J."/>
            <person name="van Wezel E.M."/>
            <person name="Veloo A.C.M."/>
        </authorList>
    </citation>
    <scope>NUCLEOTIDE SEQUENCE [LARGE SCALE GENOMIC DNA]</scope>
    <source>
        <strain evidence="6 7">ENR0874</strain>
    </source>
</reference>
<protein>
    <submittedName>
        <fullName evidence="6">Dihydropyrimidinase</fullName>
        <ecNumber evidence="6">3.5.2.2</ecNumber>
    </submittedName>
</protein>
<keyword evidence="7" id="KW-1185">Reference proteome</keyword>
<keyword evidence="3" id="KW-0479">Metal-binding</keyword>
<evidence type="ECO:0000313" key="7">
    <source>
        <dbReference type="Proteomes" id="UP001637994"/>
    </source>
</evidence>
<accession>A0ABW9MBN4</accession>
<comment type="cofactor">
    <cofactor evidence="1">
        <name>Zn(2+)</name>
        <dbReference type="ChEBI" id="CHEBI:29105"/>
    </cofactor>
</comment>
<dbReference type="NCBIfam" id="TIGR02033">
    <property type="entry name" value="D-hydantoinase"/>
    <property type="match status" value="1"/>
</dbReference>
<dbReference type="GO" id="GO:0004157">
    <property type="term" value="F:dihydropyrimidinase activity"/>
    <property type="evidence" value="ECO:0007669"/>
    <property type="project" value="UniProtKB-EC"/>
</dbReference>
<dbReference type="SUPFAM" id="SSF51338">
    <property type="entry name" value="Composite domain of metallo-dependent hydrolases"/>
    <property type="match status" value="2"/>
</dbReference>
<organism evidence="6 7">
    <name type="scientific">Anaerococcus kampingae</name>
    <dbReference type="NCBI Taxonomy" id="3115614"/>
    <lineage>
        <taxon>Bacteria</taxon>
        <taxon>Bacillati</taxon>
        <taxon>Bacillota</taxon>
        <taxon>Tissierellia</taxon>
        <taxon>Tissierellales</taxon>
        <taxon>Peptoniphilaceae</taxon>
        <taxon>Anaerococcus</taxon>
    </lineage>
</organism>
<dbReference type="EC" id="3.5.2.2" evidence="6"/>
<dbReference type="RefSeq" id="WP_410035314.1">
    <property type="nucleotide sequence ID" value="NZ_JBGMEF010000015.1"/>
</dbReference>
<evidence type="ECO:0000256" key="2">
    <source>
        <dbReference type="ARBA" id="ARBA00008829"/>
    </source>
</evidence>
<evidence type="ECO:0000256" key="3">
    <source>
        <dbReference type="ARBA" id="ARBA00022723"/>
    </source>
</evidence>
<gene>
    <name evidence="6" type="primary">hydA</name>
    <name evidence="6" type="ORF">ACCQ42_02930</name>
</gene>
<dbReference type="Proteomes" id="UP001637994">
    <property type="component" value="Unassembled WGS sequence"/>
</dbReference>
<dbReference type="SUPFAM" id="SSF51556">
    <property type="entry name" value="Metallo-dependent hydrolases"/>
    <property type="match status" value="1"/>
</dbReference>
<dbReference type="PANTHER" id="PTHR11647:SF1">
    <property type="entry name" value="COLLAPSIN RESPONSE MEDIATOR PROTEIN"/>
    <property type="match status" value="1"/>
</dbReference>
<dbReference type="InterPro" id="IPR006680">
    <property type="entry name" value="Amidohydro-rel"/>
</dbReference>
<name>A0ABW9MBN4_9FIRM</name>
<keyword evidence="4 6" id="KW-0378">Hydrolase</keyword>
<evidence type="ECO:0000256" key="1">
    <source>
        <dbReference type="ARBA" id="ARBA00001947"/>
    </source>
</evidence>
<dbReference type="InterPro" id="IPR011059">
    <property type="entry name" value="Metal-dep_hydrolase_composite"/>
</dbReference>
<dbReference type="InterPro" id="IPR032466">
    <property type="entry name" value="Metal_Hydrolase"/>
</dbReference>
<proteinExistence type="inferred from homology"/>
<dbReference type="Pfam" id="PF01979">
    <property type="entry name" value="Amidohydro_1"/>
    <property type="match status" value="1"/>
</dbReference>
<dbReference type="Gene3D" id="3.20.20.140">
    <property type="entry name" value="Metal-dependent hydrolases"/>
    <property type="match status" value="1"/>
</dbReference>